<evidence type="ECO:0000313" key="1">
    <source>
        <dbReference type="EMBL" id="BCJ95457.1"/>
    </source>
</evidence>
<reference evidence="1 2" key="1">
    <citation type="journal article" date="2016" name="Int. J. Syst. Evol. Microbiol.">
        <title>Descriptions of Anaerotaenia torta gen. nov., sp. nov. and Anaerocolumna cellulosilytica gen. nov., sp. nov. isolated from a methanogenic reactor of cattle waste.</title>
        <authorList>
            <person name="Uek A."/>
            <person name="Ohtaki Y."/>
            <person name="Kaku N."/>
            <person name="Ueki K."/>
        </authorList>
    </citation>
    <scope>NUCLEOTIDE SEQUENCE [LARGE SCALE GENOMIC DNA]</scope>
    <source>
        <strain evidence="1 2">SN021</strain>
    </source>
</reference>
<proteinExistence type="predicted"/>
<dbReference type="KEGG" id="acel:acsn021_30260"/>
<organism evidence="1 2">
    <name type="scientific">Anaerocolumna cellulosilytica</name>
    <dbReference type="NCBI Taxonomy" id="433286"/>
    <lineage>
        <taxon>Bacteria</taxon>
        <taxon>Bacillati</taxon>
        <taxon>Bacillota</taxon>
        <taxon>Clostridia</taxon>
        <taxon>Lachnospirales</taxon>
        <taxon>Lachnospiraceae</taxon>
        <taxon>Anaerocolumna</taxon>
    </lineage>
</organism>
<gene>
    <name evidence="1" type="ORF">acsn021_30260</name>
</gene>
<sequence>MGVMIYTLRKIYYVFSYVYCRTVLFYISDNESEGKDIRSFMKELKLQKNKSRYVVSSYKNTKYVSKVHKVIK</sequence>
<dbReference type="Proteomes" id="UP000515561">
    <property type="component" value="Chromosome"/>
</dbReference>
<evidence type="ECO:0000313" key="2">
    <source>
        <dbReference type="Proteomes" id="UP000515561"/>
    </source>
</evidence>
<keyword evidence="2" id="KW-1185">Reference proteome</keyword>
<name>A0A6S6R5T0_9FIRM</name>
<dbReference type="AlphaFoldDB" id="A0A6S6R5T0"/>
<protein>
    <submittedName>
        <fullName evidence="1">Uncharacterized protein</fullName>
    </submittedName>
</protein>
<accession>A0A6S6R5T0</accession>
<dbReference type="EMBL" id="AP023367">
    <property type="protein sequence ID" value="BCJ95457.1"/>
    <property type="molecule type" value="Genomic_DNA"/>
</dbReference>